<keyword evidence="2" id="KW-1185">Reference proteome</keyword>
<reference evidence="1 2" key="1">
    <citation type="submission" date="2019-06" db="EMBL/GenBank/DDBJ databases">
        <title>Genome Sequence of the Brown Rot Fungal Pathogen Monilinia fructicola.</title>
        <authorList>
            <person name="De Miccolis Angelini R.M."/>
            <person name="Landi L."/>
            <person name="Abate D."/>
            <person name="Pollastro S."/>
            <person name="Romanazzi G."/>
            <person name="Faretra F."/>
        </authorList>
    </citation>
    <scope>NUCLEOTIDE SEQUENCE [LARGE SCALE GENOMIC DNA]</scope>
    <source>
        <strain evidence="1 2">Mfrc123</strain>
    </source>
</reference>
<comment type="caution">
    <text evidence="1">The sequence shown here is derived from an EMBL/GenBank/DDBJ whole genome shotgun (WGS) entry which is preliminary data.</text>
</comment>
<name>A0A5M9JGM4_MONFR</name>
<proteinExistence type="predicted"/>
<dbReference type="VEuPathDB" id="FungiDB:MFRU_007g02220"/>
<sequence length="71" mass="7722">MTSYRLKYTAIAIPLHASQCSSRLQDFIIESVDTTPSLALPVTSRSNFNSGLSTVSSALKSTEISNWNLIS</sequence>
<dbReference type="AlphaFoldDB" id="A0A5M9JGM4"/>
<organism evidence="1 2">
    <name type="scientific">Monilinia fructicola</name>
    <name type="common">Brown rot fungus</name>
    <name type="synonym">Ciboria fructicola</name>
    <dbReference type="NCBI Taxonomy" id="38448"/>
    <lineage>
        <taxon>Eukaryota</taxon>
        <taxon>Fungi</taxon>
        <taxon>Dikarya</taxon>
        <taxon>Ascomycota</taxon>
        <taxon>Pezizomycotina</taxon>
        <taxon>Leotiomycetes</taxon>
        <taxon>Helotiales</taxon>
        <taxon>Sclerotiniaceae</taxon>
        <taxon>Monilinia</taxon>
    </lineage>
</organism>
<dbReference type="Proteomes" id="UP000322873">
    <property type="component" value="Unassembled WGS sequence"/>
</dbReference>
<dbReference type="EMBL" id="VICG01000011">
    <property type="protein sequence ID" value="KAA8567119.1"/>
    <property type="molecule type" value="Genomic_DNA"/>
</dbReference>
<protein>
    <submittedName>
        <fullName evidence="1">Uncharacterized protein</fullName>
    </submittedName>
</protein>
<evidence type="ECO:0000313" key="1">
    <source>
        <dbReference type="EMBL" id="KAA8567119.1"/>
    </source>
</evidence>
<accession>A0A5M9JGM4</accession>
<evidence type="ECO:0000313" key="2">
    <source>
        <dbReference type="Proteomes" id="UP000322873"/>
    </source>
</evidence>
<gene>
    <name evidence="1" type="ORF">EYC84_010186</name>
</gene>